<gene>
    <name evidence="8" type="ORF">OHC33_002089</name>
</gene>
<dbReference type="EMBL" id="JAKLMC020000004">
    <property type="protein sequence ID" value="KAK5956603.1"/>
    <property type="molecule type" value="Genomic_DNA"/>
</dbReference>
<dbReference type="InterPro" id="IPR037525">
    <property type="entry name" value="Velvet_dom"/>
</dbReference>
<evidence type="ECO:0000256" key="6">
    <source>
        <dbReference type="SAM" id="MobiDB-lite"/>
    </source>
</evidence>
<comment type="subcellular location">
    <subcellularLocation>
        <location evidence="1">Nucleus</location>
    </subcellularLocation>
</comment>
<feature type="region of interest" description="Disordered" evidence="6">
    <location>
        <begin position="434"/>
        <end position="465"/>
    </location>
</feature>
<dbReference type="PANTHER" id="PTHR33572:SF17">
    <property type="entry name" value="SEXUAL DEVELOPMENT REGULATOR VELC"/>
    <property type="match status" value="1"/>
</dbReference>
<organism evidence="8 9">
    <name type="scientific">Knufia fluminis</name>
    <dbReference type="NCBI Taxonomy" id="191047"/>
    <lineage>
        <taxon>Eukaryota</taxon>
        <taxon>Fungi</taxon>
        <taxon>Dikarya</taxon>
        <taxon>Ascomycota</taxon>
        <taxon>Pezizomycotina</taxon>
        <taxon>Eurotiomycetes</taxon>
        <taxon>Chaetothyriomycetidae</taxon>
        <taxon>Chaetothyriales</taxon>
        <taxon>Trichomeriaceae</taxon>
        <taxon>Knufia</taxon>
    </lineage>
</organism>
<dbReference type="InterPro" id="IPR038491">
    <property type="entry name" value="Velvet_dom_sf"/>
</dbReference>
<comment type="caution">
    <text evidence="8">The sequence shown here is derived from an EMBL/GenBank/DDBJ whole genome shotgun (WGS) entry which is preliminary data.</text>
</comment>
<dbReference type="InterPro" id="IPR021740">
    <property type="entry name" value="Velvet"/>
</dbReference>
<feature type="domain" description="Velvet" evidence="7">
    <location>
        <begin position="202"/>
        <end position="432"/>
    </location>
</feature>
<feature type="region of interest" description="Disordered" evidence="6">
    <location>
        <begin position="268"/>
        <end position="288"/>
    </location>
</feature>
<dbReference type="Proteomes" id="UP001316803">
    <property type="component" value="Unassembled WGS sequence"/>
</dbReference>
<dbReference type="GO" id="GO:0005634">
    <property type="term" value="C:nucleus"/>
    <property type="evidence" value="ECO:0007669"/>
    <property type="project" value="UniProtKB-SubCell"/>
</dbReference>
<feature type="compositionally biased region" description="Acidic residues" evidence="6">
    <location>
        <begin position="449"/>
        <end position="465"/>
    </location>
</feature>
<dbReference type="PROSITE" id="PS51821">
    <property type="entry name" value="VELVET"/>
    <property type="match status" value="1"/>
</dbReference>
<keyword evidence="2" id="KW-0749">Sporulation</keyword>
<accession>A0AAN8EQK3</accession>
<dbReference type="PANTHER" id="PTHR33572">
    <property type="entry name" value="SPORE DEVELOPMENT REGULATOR VOSA"/>
    <property type="match status" value="1"/>
</dbReference>
<feature type="region of interest" description="Disordered" evidence="6">
    <location>
        <begin position="304"/>
        <end position="345"/>
    </location>
</feature>
<feature type="compositionally biased region" description="Basic and acidic residues" evidence="6">
    <location>
        <begin position="1"/>
        <end position="10"/>
    </location>
</feature>
<reference evidence="8 9" key="1">
    <citation type="submission" date="2022-12" db="EMBL/GenBank/DDBJ databases">
        <title>Genomic features and morphological characterization of a novel Knufia sp. strain isolated from spacecraft assembly facility.</title>
        <authorList>
            <person name="Teixeira M."/>
            <person name="Chander A.M."/>
            <person name="Stajich J.E."/>
            <person name="Venkateswaran K."/>
        </authorList>
    </citation>
    <scope>NUCLEOTIDE SEQUENCE [LARGE SCALE GENOMIC DNA]</scope>
    <source>
        <strain evidence="8 9">FJI-L2-BK-P2</strain>
    </source>
</reference>
<sequence length="465" mass="50647">MKKSPLDSKSKVKPASTQPQALELPRGVEPTRDRMATMLSHPTAPYATTPSPYDFGPQLPPLVPAAARHFVPTDPFSYPPESPNTSLSHSTSWTHHKELHLGNRPTFIGDNHTSLGQPGGSSGEQSHIDGSAVPPRGAKRRLGAQTSKSIQHVNTLTSASSSMLEGRSGPSNATMPMTAPNTAIPSVPSTASAAAAGFPNTSAYSRIKLHLRQHPRAARAGPDGKDRRTVDPPPVLQLLIDDFDLEKDMRFLKAHDWVVHTKLVSAQEPREDMTTVASQSDSGNSNDKRLTRLLLGTTVSSPFFCSDDPDPENAPRHPQNRPSPPPSPTTRFIKTSSRQAEKARDPEAYKTFPGAFFIFADLSVRKAGQYRLEFRLMKMDPSVLVPGSIVPTLSIAVSDVFNVVNAKDFDQVQPSTNLVRGLLDRGAGFPLKLKKGLREGQRRRPRAEDSDEDEDADTQDEDEIG</sequence>
<protein>
    <recommendedName>
        <fullName evidence="7">Velvet domain-containing protein</fullName>
    </recommendedName>
</protein>
<feature type="compositionally biased region" description="Low complexity" evidence="6">
    <location>
        <begin position="42"/>
        <end position="53"/>
    </location>
</feature>
<evidence type="ECO:0000256" key="3">
    <source>
        <dbReference type="ARBA" id="ARBA00023015"/>
    </source>
</evidence>
<keyword evidence="3" id="KW-0805">Transcription regulation</keyword>
<evidence type="ECO:0000259" key="7">
    <source>
        <dbReference type="PROSITE" id="PS51821"/>
    </source>
</evidence>
<feature type="region of interest" description="Disordered" evidence="6">
    <location>
        <begin position="74"/>
        <end position="94"/>
    </location>
</feature>
<evidence type="ECO:0000256" key="5">
    <source>
        <dbReference type="ARBA" id="ARBA00023242"/>
    </source>
</evidence>
<keyword evidence="9" id="KW-1185">Reference proteome</keyword>
<keyword evidence="5" id="KW-0539">Nucleus</keyword>
<feature type="region of interest" description="Disordered" evidence="6">
    <location>
        <begin position="109"/>
        <end position="174"/>
    </location>
</feature>
<dbReference type="Gene3D" id="2.60.40.3960">
    <property type="entry name" value="Velvet domain"/>
    <property type="match status" value="1"/>
</dbReference>
<evidence type="ECO:0000256" key="1">
    <source>
        <dbReference type="ARBA" id="ARBA00004123"/>
    </source>
</evidence>
<evidence type="ECO:0000313" key="9">
    <source>
        <dbReference type="Proteomes" id="UP001316803"/>
    </source>
</evidence>
<evidence type="ECO:0000313" key="8">
    <source>
        <dbReference type="EMBL" id="KAK5956603.1"/>
    </source>
</evidence>
<feature type="compositionally biased region" description="Polar residues" evidence="6">
    <location>
        <begin position="275"/>
        <end position="285"/>
    </location>
</feature>
<feature type="region of interest" description="Disordered" evidence="6">
    <location>
        <begin position="1"/>
        <end position="60"/>
    </location>
</feature>
<evidence type="ECO:0000256" key="4">
    <source>
        <dbReference type="ARBA" id="ARBA00023163"/>
    </source>
</evidence>
<feature type="compositionally biased region" description="Polar residues" evidence="6">
    <location>
        <begin position="144"/>
        <end position="174"/>
    </location>
</feature>
<dbReference type="Pfam" id="PF11754">
    <property type="entry name" value="Velvet"/>
    <property type="match status" value="1"/>
</dbReference>
<feature type="compositionally biased region" description="Basic and acidic residues" evidence="6">
    <location>
        <begin position="436"/>
        <end position="448"/>
    </location>
</feature>
<keyword evidence="4" id="KW-0804">Transcription</keyword>
<dbReference type="GO" id="GO:0030435">
    <property type="term" value="P:sporulation resulting in formation of a cellular spore"/>
    <property type="evidence" value="ECO:0007669"/>
    <property type="project" value="UniProtKB-KW"/>
</dbReference>
<evidence type="ECO:0000256" key="2">
    <source>
        <dbReference type="ARBA" id="ARBA00022969"/>
    </source>
</evidence>
<name>A0AAN8EQK3_9EURO</name>
<proteinExistence type="predicted"/>
<dbReference type="AlphaFoldDB" id="A0AAN8EQK3"/>